<dbReference type="FunFam" id="4.10.410.10:FF:000020">
    <property type="entry name" value="Collagen, type VI, alpha 3"/>
    <property type="match status" value="1"/>
</dbReference>
<gene>
    <name evidence="5" type="ORF">APLA_LOCUS14179</name>
</gene>
<dbReference type="PANTHER" id="PTHR10083">
    <property type="entry name" value="KUNITZ-TYPE PROTEASE INHIBITOR-RELATED"/>
    <property type="match status" value="1"/>
</dbReference>
<dbReference type="SUPFAM" id="SSF57362">
    <property type="entry name" value="BPTI-like"/>
    <property type="match status" value="1"/>
</dbReference>
<dbReference type="InterPro" id="IPR020901">
    <property type="entry name" value="Prtase_inh_Kunz-CS"/>
</dbReference>
<keyword evidence="3" id="KW-1015">Disulfide bond</keyword>
<dbReference type="PROSITE" id="PS50279">
    <property type="entry name" value="BPTI_KUNITZ_2"/>
    <property type="match status" value="1"/>
</dbReference>
<evidence type="ECO:0000259" key="4">
    <source>
        <dbReference type="PROSITE" id="PS50279"/>
    </source>
</evidence>
<dbReference type="PANTHER" id="PTHR10083:SF374">
    <property type="entry name" value="BPTI_KUNITZ INHIBITOR DOMAIN-CONTAINING PROTEIN"/>
    <property type="match status" value="1"/>
</dbReference>
<organism evidence="5 6">
    <name type="scientific">Arctia plantaginis</name>
    <name type="common">Wood tiger moth</name>
    <name type="synonym">Phalaena plantaginis</name>
    <dbReference type="NCBI Taxonomy" id="874455"/>
    <lineage>
        <taxon>Eukaryota</taxon>
        <taxon>Metazoa</taxon>
        <taxon>Ecdysozoa</taxon>
        <taxon>Arthropoda</taxon>
        <taxon>Hexapoda</taxon>
        <taxon>Insecta</taxon>
        <taxon>Pterygota</taxon>
        <taxon>Neoptera</taxon>
        <taxon>Endopterygota</taxon>
        <taxon>Lepidoptera</taxon>
        <taxon>Glossata</taxon>
        <taxon>Ditrysia</taxon>
        <taxon>Noctuoidea</taxon>
        <taxon>Erebidae</taxon>
        <taxon>Arctiinae</taxon>
        <taxon>Arctia</taxon>
    </lineage>
</organism>
<evidence type="ECO:0000313" key="6">
    <source>
        <dbReference type="Proteomes" id="UP000494106"/>
    </source>
</evidence>
<dbReference type="PRINTS" id="PR00759">
    <property type="entry name" value="BASICPTASE"/>
</dbReference>
<evidence type="ECO:0000256" key="1">
    <source>
        <dbReference type="ARBA" id="ARBA00022690"/>
    </source>
</evidence>
<dbReference type="InterPro" id="IPR050098">
    <property type="entry name" value="TFPI/VKTCI-like"/>
</dbReference>
<sequence>MMNNRLKNLSRRGGADRIETGLNPLTSDLALHLGTTYVALKETSRTSFCGLQPSAGLCLALSERFYYDVNAGHCKKFVYGGCGGNQNRFTSREQCDSRCSLTK</sequence>
<dbReference type="Gene3D" id="4.10.410.10">
    <property type="entry name" value="Pancreatic trypsin inhibitor Kunitz domain"/>
    <property type="match status" value="1"/>
</dbReference>
<dbReference type="OrthoDB" id="4473401at2759"/>
<dbReference type="EMBL" id="CADEBC010000561">
    <property type="protein sequence ID" value="CAB3253550.1"/>
    <property type="molecule type" value="Genomic_DNA"/>
</dbReference>
<evidence type="ECO:0000313" key="5">
    <source>
        <dbReference type="EMBL" id="CAB3253550.1"/>
    </source>
</evidence>
<accession>A0A8S1B3N1</accession>
<evidence type="ECO:0000256" key="3">
    <source>
        <dbReference type="ARBA" id="ARBA00023157"/>
    </source>
</evidence>
<reference evidence="5 6" key="1">
    <citation type="submission" date="2020-04" db="EMBL/GenBank/DDBJ databases">
        <authorList>
            <person name="Wallbank WR R."/>
            <person name="Pardo Diaz C."/>
            <person name="Kozak K."/>
            <person name="Martin S."/>
            <person name="Jiggins C."/>
            <person name="Moest M."/>
            <person name="Warren A I."/>
            <person name="Byers J.R.P. K."/>
            <person name="Montejo-Kovacevich G."/>
            <person name="Yen C E."/>
        </authorList>
    </citation>
    <scope>NUCLEOTIDE SEQUENCE [LARGE SCALE GENOMIC DNA]</scope>
</reference>
<comment type="caution">
    <text evidence="5">The sequence shown here is derived from an EMBL/GenBank/DDBJ whole genome shotgun (WGS) entry which is preliminary data.</text>
</comment>
<evidence type="ECO:0000256" key="2">
    <source>
        <dbReference type="ARBA" id="ARBA00022900"/>
    </source>
</evidence>
<protein>
    <recommendedName>
        <fullName evidence="4">BPTI/Kunitz inhibitor domain-containing protein</fullName>
    </recommendedName>
</protein>
<dbReference type="AlphaFoldDB" id="A0A8S1B3N1"/>
<feature type="domain" description="BPTI/Kunitz inhibitor" evidence="4">
    <location>
        <begin position="49"/>
        <end position="99"/>
    </location>
</feature>
<dbReference type="GO" id="GO:0005615">
    <property type="term" value="C:extracellular space"/>
    <property type="evidence" value="ECO:0007669"/>
    <property type="project" value="TreeGrafter"/>
</dbReference>
<name>A0A8S1B3N1_ARCPL</name>
<keyword evidence="2" id="KW-0722">Serine protease inhibitor</keyword>
<dbReference type="InterPro" id="IPR036880">
    <property type="entry name" value="Kunitz_BPTI_sf"/>
</dbReference>
<dbReference type="CDD" id="cd22638">
    <property type="entry name" value="Kunitz_amblin-like"/>
    <property type="match status" value="1"/>
</dbReference>
<keyword evidence="6" id="KW-1185">Reference proteome</keyword>
<dbReference type="SMART" id="SM00131">
    <property type="entry name" value="KU"/>
    <property type="match status" value="1"/>
</dbReference>
<dbReference type="Pfam" id="PF00014">
    <property type="entry name" value="Kunitz_BPTI"/>
    <property type="match status" value="1"/>
</dbReference>
<dbReference type="Proteomes" id="UP000494106">
    <property type="component" value="Unassembled WGS sequence"/>
</dbReference>
<dbReference type="PROSITE" id="PS00280">
    <property type="entry name" value="BPTI_KUNITZ_1"/>
    <property type="match status" value="1"/>
</dbReference>
<keyword evidence="1" id="KW-0646">Protease inhibitor</keyword>
<dbReference type="GO" id="GO:0004867">
    <property type="term" value="F:serine-type endopeptidase inhibitor activity"/>
    <property type="evidence" value="ECO:0007669"/>
    <property type="project" value="UniProtKB-KW"/>
</dbReference>
<proteinExistence type="predicted"/>
<dbReference type="InterPro" id="IPR002223">
    <property type="entry name" value="Kunitz_BPTI"/>
</dbReference>